<evidence type="ECO:0000256" key="3">
    <source>
        <dbReference type="ARBA" id="ARBA00022679"/>
    </source>
</evidence>
<reference evidence="7 8" key="1">
    <citation type="submission" date="2015-09" db="EMBL/GenBank/DDBJ databases">
        <title>Draft genome sequence of Thermus scotoductus strain K1 isolated from a geothermal spring in Nagorno-Karabakh, Armenia.</title>
        <authorList>
            <person name="Saghatelyan A."/>
            <person name="Poghosyan L."/>
            <person name="Panosyan H."/>
            <person name="Birkeland N.-K."/>
        </authorList>
    </citation>
    <scope>NUCLEOTIDE SEQUENCE [LARGE SCALE GENOMIC DNA]</scope>
    <source>
        <strain evidence="7 8">K1</strain>
    </source>
</reference>
<evidence type="ECO:0000313" key="8">
    <source>
        <dbReference type="Proteomes" id="UP000053099"/>
    </source>
</evidence>
<dbReference type="PATRIC" id="fig|37636.3.peg.465"/>
<dbReference type="Proteomes" id="UP000053099">
    <property type="component" value="Unassembled WGS sequence"/>
</dbReference>
<evidence type="ECO:0000256" key="4">
    <source>
        <dbReference type="ARBA" id="ARBA00022898"/>
    </source>
</evidence>
<protein>
    <submittedName>
        <fullName evidence="7">Histidinol-phosphate aminotransferase</fullName>
    </submittedName>
</protein>
<dbReference type="InterPro" id="IPR015424">
    <property type="entry name" value="PyrdxlP-dep_Trfase"/>
</dbReference>
<accession>A0A0N1KPK8</accession>
<dbReference type="InterPro" id="IPR015421">
    <property type="entry name" value="PyrdxlP-dep_Trfase_major"/>
</dbReference>
<keyword evidence="3 7" id="KW-0808">Transferase</keyword>
<dbReference type="CDD" id="cd00609">
    <property type="entry name" value="AAT_like"/>
    <property type="match status" value="1"/>
</dbReference>
<sequence>MRAFKAHLWGLAPYPYKKVEAPVKLDQNESPFDLPQALKAEALRRLAHLSWNCYPEIHAETLRQRLAARVGWPEEGIVLAPGSNLLILALAVAAEEVLDVSPSFPHYAHAARVTGTPYRAILLEAREEGFALPLEELLSAFQGGVFFLPNPHAPTGALFPEEALEALAERAREVGGLLVVDEAYREFAGSDFSPLGRGNPHVAFLRTFSKAFSLGGVRAGYLLASPEVAALVREVLPPFVLPAHTAAILEVVLENPGYVEAVAAHVRAERERVYAKLRGHPTWQPYRSHTNFLLVRTPDAERAFRHLLAQGILVRRQDHYPGLFGCIRVTVGSKEEMDAFLKAAFEVAYA</sequence>
<dbReference type="InterPro" id="IPR015422">
    <property type="entry name" value="PyrdxlP-dep_Trfase_small"/>
</dbReference>
<evidence type="ECO:0000256" key="1">
    <source>
        <dbReference type="ARBA" id="ARBA00001933"/>
    </source>
</evidence>
<dbReference type="Gene3D" id="3.90.1150.10">
    <property type="entry name" value="Aspartate Aminotransferase, domain 1"/>
    <property type="match status" value="1"/>
</dbReference>
<dbReference type="AlphaFoldDB" id="A0A0N1KPK8"/>
<dbReference type="InterPro" id="IPR001917">
    <property type="entry name" value="Aminotrans_II_pyridoxalP_BS"/>
</dbReference>
<keyword evidence="4 5" id="KW-0663">Pyridoxal phosphate</keyword>
<evidence type="ECO:0000256" key="5">
    <source>
        <dbReference type="RuleBase" id="RU003693"/>
    </source>
</evidence>
<name>A0A0N1KPK8_THESC</name>
<evidence type="ECO:0000256" key="2">
    <source>
        <dbReference type="ARBA" id="ARBA00022576"/>
    </source>
</evidence>
<dbReference type="Gene3D" id="3.40.640.10">
    <property type="entry name" value="Type I PLP-dependent aspartate aminotransferase-like (Major domain)"/>
    <property type="match status" value="1"/>
</dbReference>
<dbReference type="SUPFAM" id="SSF53383">
    <property type="entry name" value="PLP-dependent transferases"/>
    <property type="match status" value="1"/>
</dbReference>
<gene>
    <name evidence="7" type="ORF">AN926_06985</name>
</gene>
<dbReference type="InterPro" id="IPR004839">
    <property type="entry name" value="Aminotransferase_I/II_large"/>
</dbReference>
<organism evidence="7 8">
    <name type="scientific">Thermus scotoductus</name>
    <dbReference type="NCBI Taxonomy" id="37636"/>
    <lineage>
        <taxon>Bacteria</taxon>
        <taxon>Thermotogati</taxon>
        <taxon>Deinococcota</taxon>
        <taxon>Deinococci</taxon>
        <taxon>Thermales</taxon>
        <taxon>Thermaceae</taxon>
        <taxon>Thermus</taxon>
    </lineage>
</organism>
<dbReference type="EMBL" id="LJJR01000018">
    <property type="protein sequence ID" value="KPD30332.1"/>
    <property type="molecule type" value="Genomic_DNA"/>
</dbReference>
<keyword evidence="2 7" id="KW-0032">Aminotransferase</keyword>
<dbReference type="Pfam" id="PF00155">
    <property type="entry name" value="Aminotran_1_2"/>
    <property type="match status" value="1"/>
</dbReference>
<dbReference type="GO" id="GO:0030170">
    <property type="term" value="F:pyridoxal phosphate binding"/>
    <property type="evidence" value="ECO:0007669"/>
    <property type="project" value="InterPro"/>
</dbReference>
<dbReference type="PANTHER" id="PTHR42885">
    <property type="entry name" value="HISTIDINOL-PHOSPHATE AMINOTRANSFERASE-RELATED"/>
    <property type="match status" value="1"/>
</dbReference>
<evidence type="ECO:0000313" key="7">
    <source>
        <dbReference type="EMBL" id="KPD30332.1"/>
    </source>
</evidence>
<comment type="cofactor">
    <cofactor evidence="1 5">
        <name>pyridoxal 5'-phosphate</name>
        <dbReference type="ChEBI" id="CHEBI:597326"/>
    </cofactor>
</comment>
<dbReference type="GO" id="GO:0008483">
    <property type="term" value="F:transaminase activity"/>
    <property type="evidence" value="ECO:0007669"/>
    <property type="project" value="UniProtKB-KW"/>
</dbReference>
<feature type="domain" description="Aminotransferase class I/classII large" evidence="6">
    <location>
        <begin position="23"/>
        <end position="342"/>
    </location>
</feature>
<comment type="similarity">
    <text evidence="5">Belongs to the class-II pyridoxal-phosphate-dependent aminotransferase family.</text>
</comment>
<proteinExistence type="inferred from homology"/>
<dbReference type="PANTHER" id="PTHR42885:SF2">
    <property type="entry name" value="HISTIDINOL-PHOSPHATE AMINOTRANSFERASE"/>
    <property type="match status" value="1"/>
</dbReference>
<comment type="caution">
    <text evidence="7">The sequence shown here is derived from an EMBL/GenBank/DDBJ whole genome shotgun (WGS) entry which is preliminary data.</text>
</comment>
<evidence type="ECO:0000259" key="6">
    <source>
        <dbReference type="Pfam" id="PF00155"/>
    </source>
</evidence>
<dbReference type="PROSITE" id="PS00599">
    <property type="entry name" value="AA_TRANSFER_CLASS_2"/>
    <property type="match status" value="1"/>
</dbReference>